<dbReference type="STRING" id="743788.S8DIY6"/>
<dbReference type="PANTHER" id="PTHR33096:SF1">
    <property type="entry name" value="CXC1-LIKE CYSTEINE CLUSTER ASSOCIATED WITH KDZ TRANSPOSASES DOMAIN-CONTAINING PROTEIN"/>
    <property type="match status" value="1"/>
</dbReference>
<evidence type="ECO:0000313" key="4">
    <source>
        <dbReference type="Proteomes" id="UP000015241"/>
    </source>
</evidence>
<dbReference type="eggNOG" id="ENOG502SJXV">
    <property type="taxonomic scope" value="Eukaryota"/>
</dbReference>
<proteinExistence type="predicted"/>
<keyword evidence="4" id="KW-1185">Reference proteome</keyword>
<dbReference type="InterPro" id="IPR041457">
    <property type="entry name" value="CxC2_KDZ-assoc"/>
</dbReference>
<evidence type="ECO:0000259" key="2">
    <source>
        <dbReference type="Pfam" id="PF18803"/>
    </source>
</evidence>
<gene>
    <name evidence="3" type="ORF">FOMPIDRAFT_1137299</name>
</gene>
<feature type="non-terminal residue" evidence="3">
    <location>
        <position position="1"/>
    </location>
</feature>
<evidence type="ECO:0000313" key="3">
    <source>
        <dbReference type="EMBL" id="EPS92797.1"/>
    </source>
</evidence>
<dbReference type="Proteomes" id="UP000015241">
    <property type="component" value="Unassembled WGS sequence"/>
</dbReference>
<accession>S8DIY6</accession>
<dbReference type="EMBL" id="KE504348">
    <property type="protein sequence ID" value="EPS92797.1"/>
    <property type="molecule type" value="Genomic_DNA"/>
</dbReference>
<organism evidence="3 4">
    <name type="scientific">Fomitopsis schrenkii</name>
    <name type="common">Brown rot fungus</name>
    <dbReference type="NCBI Taxonomy" id="2126942"/>
    <lineage>
        <taxon>Eukaryota</taxon>
        <taxon>Fungi</taxon>
        <taxon>Dikarya</taxon>
        <taxon>Basidiomycota</taxon>
        <taxon>Agaricomycotina</taxon>
        <taxon>Agaricomycetes</taxon>
        <taxon>Polyporales</taxon>
        <taxon>Fomitopsis</taxon>
    </lineage>
</organism>
<dbReference type="AlphaFoldDB" id="S8DIY6"/>
<sequence>SQPGMLREWLPMQGAYLRHLYAMHSEPSVSHNDSFVCMGCSGGGGTWKCTSCFGQPIYCATCCRSLHTRTPFHRVEQWNIKGFWESSWLRDLGVVIPLGHRGSACPVPDVSLSPDPDEVDEGFDMEADEHEDNTDDPLRFAERPPRVSLDYMLIVDSTGVHELQVKWCGCPNAPAPTDQLLDSGLFPASQRVPRTCFTFRVLDDFMLDNLECKVTAMSYYRKLRRLTNPAFPHEVPDRYLELIRVAREWAVLQANKNFGFGPQWRGDPGDGALAHFCPACPQPGINIASNWKEEEHSYLYARSYVMDGNFSAEQMRMRRPGNDVPLMPGTMFMVHPTQYEDHINNAEDGNEPNTCHEHRAVQRSNASHKHLEVTGVGATACSRHGCFVPHAVVNFQLGERQRNMDYSLSNSLNYHAEGIKHTYVLYDVMCQYGIHLEQRFAKAQHLSMPRGLIIDKGIGLFHVHGHKRECELWYSPTFIKGMGETDGEILETLWSTLNKISISTRTMSTSHRQETLDRHMNDWNWKKMLTMGRYFMPCTRPLAEKLKQEFEEMEAGIAGHVNLREWKHAVERAERKRRKDPTIMDAIDTKPPTRIGREDVAIQLLAEEDVEEDLPAGRSEWLLHWQGLDIEKSQLALRKHVSQLGRNATKLEKLALAKSRKALQSRIDKWHTRARPFVGATAYRIPTSSLSSGSQLHRGRPARAANVRQRSHSSHSSEDGDEEIVAERQLLRFPSQFAHEDRTRRLHGLCDMELSLRRGQANDSLHRLTELISTKSWMFRVSIRPSRTQSKKTHAWGPMHRLEQRIQVSAATYRASRAAMLLLDMTPTDRSTYKKLGAEDLKASTAIAEPNAAGERHHNLSWIWCLDVHKGEEPTQDLIEVKCVNWYRSRCKMHRAAEEEAILKRELDSIQRYFGYQQRLWEGYALQEDEAAWRGYAQFCRQRAAFYNRLHAHAASQYAAMYGHSAEQM</sequence>
<evidence type="ECO:0000256" key="1">
    <source>
        <dbReference type="SAM" id="MobiDB-lite"/>
    </source>
</evidence>
<dbReference type="InParanoid" id="S8DIY6"/>
<dbReference type="Pfam" id="PF18803">
    <property type="entry name" value="CxC2"/>
    <property type="match status" value="1"/>
</dbReference>
<dbReference type="PANTHER" id="PTHR33096">
    <property type="entry name" value="CXC2 DOMAIN-CONTAINING PROTEIN"/>
    <property type="match status" value="1"/>
</dbReference>
<dbReference type="HOGENOM" id="CLU_003703_13_1_1"/>
<dbReference type="InterPro" id="IPR040521">
    <property type="entry name" value="KDZ"/>
</dbReference>
<dbReference type="OrthoDB" id="2800500at2759"/>
<feature type="region of interest" description="Disordered" evidence="1">
    <location>
        <begin position="688"/>
        <end position="723"/>
    </location>
</feature>
<dbReference type="Pfam" id="PF18758">
    <property type="entry name" value="KDZ"/>
    <property type="match status" value="1"/>
</dbReference>
<feature type="domain" description="CxC2-like cysteine cluster KDZ transposase-associated" evidence="2">
    <location>
        <begin position="150"/>
        <end position="228"/>
    </location>
</feature>
<dbReference type="CDD" id="cd19757">
    <property type="entry name" value="Bbox1"/>
    <property type="match status" value="1"/>
</dbReference>
<name>S8DIY6_FOMSC</name>
<protein>
    <recommendedName>
        <fullName evidence="2">CxC2-like cysteine cluster KDZ transposase-associated domain-containing protein</fullName>
    </recommendedName>
</protein>
<reference evidence="3 4" key="1">
    <citation type="journal article" date="2012" name="Science">
        <title>The Paleozoic origin of enzymatic lignin decomposition reconstructed from 31 fungal genomes.</title>
        <authorList>
            <person name="Floudas D."/>
            <person name="Binder M."/>
            <person name="Riley R."/>
            <person name="Barry K."/>
            <person name="Blanchette R.A."/>
            <person name="Henrissat B."/>
            <person name="Martinez A.T."/>
            <person name="Otillar R."/>
            <person name="Spatafora J.W."/>
            <person name="Yadav J.S."/>
            <person name="Aerts A."/>
            <person name="Benoit I."/>
            <person name="Boyd A."/>
            <person name="Carlson A."/>
            <person name="Copeland A."/>
            <person name="Coutinho P.M."/>
            <person name="de Vries R.P."/>
            <person name="Ferreira P."/>
            <person name="Findley K."/>
            <person name="Foster B."/>
            <person name="Gaskell J."/>
            <person name="Glotzer D."/>
            <person name="Gorecki P."/>
            <person name="Heitman J."/>
            <person name="Hesse C."/>
            <person name="Hori C."/>
            <person name="Igarashi K."/>
            <person name="Jurgens J.A."/>
            <person name="Kallen N."/>
            <person name="Kersten P."/>
            <person name="Kohler A."/>
            <person name="Kuees U."/>
            <person name="Kumar T.K.A."/>
            <person name="Kuo A."/>
            <person name="LaButti K."/>
            <person name="Larrondo L.F."/>
            <person name="Lindquist E."/>
            <person name="Ling A."/>
            <person name="Lombard V."/>
            <person name="Lucas S."/>
            <person name="Lundell T."/>
            <person name="Martin R."/>
            <person name="McLaughlin D.J."/>
            <person name="Morgenstern I."/>
            <person name="Morin E."/>
            <person name="Murat C."/>
            <person name="Nagy L.G."/>
            <person name="Nolan M."/>
            <person name="Ohm R.A."/>
            <person name="Patyshakuliyeva A."/>
            <person name="Rokas A."/>
            <person name="Ruiz-Duenas F.J."/>
            <person name="Sabat G."/>
            <person name="Salamov A."/>
            <person name="Samejima M."/>
            <person name="Schmutz J."/>
            <person name="Slot J.C."/>
            <person name="St John F."/>
            <person name="Stenlid J."/>
            <person name="Sun H."/>
            <person name="Sun S."/>
            <person name="Syed K."/>
            <person name="Tsang A."/>
            <person name="Wiebenga A."/>
            <person name="Young D."/>
            <person name="Pisabarro A."/>
            <person name="Eastwood D.C."/>
            <person name="Martin F."/>
            <person name="Cullen D."/>
            <person name="Grigoriev I.V."/>
            <person name="Hibbett D.S."/>
        </authorList>
    </citation>
    <scope>NUCLEOTIDE SEQUENCE</scope>
    <source>
        <strain evidence="4">FP-58527</strain>
    </source>
</reference>